<gene>
    <name evidence="2" type="ORF">J7I44_00280</name>
</gene>
<name>A0ABS4DI41_9GAMM</name>
<organism evidence="2 3">
    <name type="scientific">Frateuria flava</name>
    <dbReference type="NCBI Taxonomy" id="2821489"/>
    <lineage>
        <taxon>Bacteria</taxon>
        <taxon>Pseudomonadati</taxon>
        <taxon>Pseudomonadota</taxon>
        <taxon>Gammaproteobacteria</taxon>
        <taxon>Lysobacterales</taxon>
        <taxon>Rhodanobacteraceae</taxon>
        <taxon>Frateuria</taxon>
    </lineage>
</organism>
<reference evidence="2 3" key="1">
    <citation type="submission" date="2021-04" db="EMBL/GenBank/DDBJ databases">
        <authorList>
            <person name="Huq M.A."/>
        </authorList>
    </citation>
    <scope>NUCLEOTIDE SEQUENCE [LARGE SCALE GENOMIC DNA]</scope>
    <source>
        <strain evidence="2 3">MAH-13</strain>
    </source>
</reference>
<keyword evidence="3" id="KW-1185">Reference proteome</keyword>
<feature type="transmembrane region" description="Helical" evidence="1">
    <location>
        <begin position="49"/>
        <end position="71"/>
    </location>
</feature>
<dbReference type="InterPro" id="IPR036102">
    <property type="entry name" value="OsmC/Ohrsf"/>
</dbReference>
<evidence type="ECO:0000256" key="1">
    <source>
        <dbReference type="SAM" id="Phobius"/>
    </source>
</evidence>
<dbReference type="SUPFAM" id="SSF82784">
    <property type="entry name" value="OsmC-like"/>
    <property type="match status" value="1"/>
</dbReference>
<keyword evidence="1" id="KW-1133">Transmembrane helix</keyword>
<accession>A0ABS4DI41</accession>
<keyword evidence="1" id="KW-0812">Transmembrane</keyword>
<protein>
    <submittedName>
        <fullName evidence="2">OsmC family protein</fullName>
    </submittedName>
</protein>
<dbReference type="Proteomes" id="UP000823790">
    <property type="component" value="Unassembled WGS sequence"/>
</dbReference>
<dbReference type="InterPro" id="IPR015946">
    <property type="entry name" value="KH_dom-like_a/b"/>
</dbReference>
<keyword evidence="1" id="KW-0472">Membrane</keyword>
<proteinExistence type="predicted"/>
<dbReference type="RefSeq" id="WP_209614458.1">
    <property type="nucleotide sequence ID" value="NZ_JAGJRS010000001.1"/>
</dbReference>
<dbReference type="Gene3D" id="3.30.300.20">
    <property type="match status" value="1"/>
</dbReference>
<dbReference type="PANTHER" id="PTHR42830">
    <property type="entry name" value="OSMOTICALLY INDUCIBLE FAMILY PROTEIN"/>
    <property type="match status" value="1"/>
</dbReference>
<dbReference type="InterPro" id="IPR052707">
    <property type="entry name" value="OsmC_Ohr_Peroxiredoxin"/>
</dbReference>
<dbReference type="Pfam" id="PF02566">
    <property type="entry name" value="OsmC"/>
    <property type="match status" value="1"/>
</dbReference>
<dbReference type="InterPro" id="IPR003718">
    <property type="entry name" value="OsmC/Ohr_fam"/>
</dbReference>
<dbReference type="PANTHER" id="PTHR42830:SF1">
    <property type="entry name" value="OSMOTICALLY INDUCIBLE FAMILY PROTEIN"/>
    <property type="match status" value="1"/>
</dbReference>
<evidence type="ECO:0000313" key="2">
    <source>
        <dbReference type="EMBL" id="MBP1472721.1"/>
    </source>
</evidence>
<sequence length="141" mass="14646">MKKSASATWTGGLKDGQGTISTQTGVLREAPFGFKSRFEDGPGTNPEELIGAALAGCFSMALSLGLGNAGLTPERIDTKAQVTLDKQGDGFAITTIALNCRARVPGADADTFQRIAQETKQGCPVSKVLRADISLDAALES</sequence>
<dbReference type="InterPro" id="IPR019904">
    <property type="entry name" value="Peroxiredoxin_OsmC"/>
</dbReference>
<comment type="caution">
    <text evidence="2">The sequence shown here is derived from an EMBL/GenBank/DDBJ whole genome shotgun (WGS) entry which is preliminary data.</text>
</comment>
<dbReference type="NCBIfam" id="TIGR03562">
    <property type="entry name" value="osmo_induc_OsmC"/>
    <property type="match status" value="1"/>
</dbReference>
<dbReference type="EMBL" id="JAGJRS010000001">
    <property type="protein sequence ID" value="MBP1472721.1"/>
    <property type="molecule type" value="Genomic_DNA"/>
</dbReference>
<evidence type="ECO:0000313" key="3">
    <source>
        <dbReference type="Proteomes" id="UP000823790"/>
    </source>
</evidence>